<evidence type="ECO:0000259" key="3">
    <source>
        <dbReference type="Pfam" id="PF11181"/>
    </source>
</evidence>
<organism evidence="4 5">
    <name type="scientific">Sporosarcina contaminans</name>
    <dbReference type="NCBI Taxonomy" id="633403"/>
    <lineage>
        <taxon>Bacteria</taxon>
        <taxon>Bacillati</taxon>
        <taxon>Bacillota</taxon>
        <taxon>Bacilli</taxon>
        <taxon>Bacillales</taxon>
        <taxon>Caryophanaceae</taxon>
        <taxon>Sporosarcina</taxon>
    </lineage>
</organism>
<evidence type="ECO:0000259" key="2">
    <source>
        <dbReference type="Pfam" id="PF09557"/>
    </source>
</evidence>
<dbReference type="InterPro" id="IPR025889">
    <property type="entry name" value="GSP17M-like_dom"/>
</dbReference>
<evidence type="ECO:0000313" key="5">
    <source>
        <dbReference type="Proteomes" id="UP001597231"/>
    </source>
</evidence>
<dbReference type="PANTHER" id="PTHR38463:SF1">
    <property type="entry name" value="STRESS RESPONSE PROTEIN YSNF"/>
    <property type="match status" value="1"/>
</dbReference>
<dbReference type="PANTHER" id="PTHR38463">
    <property type="entry name" value="STRESS RESPONSE PROTEIN YSNF"/>
    <property type="match status" value="1"/>
</dbReference>
<dbReference type="Pfam" id="PF09557">
    <property type="entry name" value="DUF2382"/>
    <property type="match status" value="1"/>
</dbReference>
<evidence type="ECO:0000313" key="4">
    <source>
        <dbReference type="EMBL" id="MFD1204981.1"/>
    </source>
</evidence>
<dbReference type="Pfam" id="PF11181">
    <property type="entry name" value="YflT"/>
    <property type="match status" value="1"/>
</dbReference>
<dbReference type="RefSeq" id="WP_381480268.1">
    <property type="nucleotide sequence ID" value="NZ_JBHTLT010000037.1"/>
</dbReference>
<gene>
    <name evidence="4" type="ORF">ACFQ38_07680</name>
</gene>
<sequence length="350" mass="40428">MNDKTFIGMFYDDEEILKQIDDLKAQGFDGENIYVITKDKNDVAMFQGLKYGDVQTTPDSWFDRFIDFMTGEDHVRSMLKEVGVNDNDMDAYYRDIEAGGKLLYVDEGEANRLYKTNGERFGATGLGTDPNLGANRVIENETTDEIFPEAYDAPYAATNENLGRVGGEALVNQTNYETPPNNNRKETNAYKAETPHEETMRLREERLSVDKEKVEKGEISLHKDVVEEQQSIDVPVMREEVYVERRPVNEYEQNEADFRLQDDEETIHIPVMEERLEVTKKPYVSEEIVIGKREVEDVETVRDSVKHEEAYMEQDGNVEVTGEFEDRSNVKRNKRNDAELNSRKNDKLDL</sequence>
<dbReference type="Proteomes" id="UP001597231">
    <property type="component" value="Unassembled WGS sequence"/>
</dbReference>
<protein>
    <submittedName>
        <fullName evidence="4">YsnF/AvaK domain-containing protein</fullName>
    </submittedName>
</protein>
<dbReference type="NCBIfam" id="TIGR02271">
    <property type="entry name" value="YsnF/AvaK domain"/>
    <property type="match status" value="1"/>
</dbReference>
<accession>A0ABW3TW02</accession>
<evidence type="ECO:0000256" key="1">
    <source>
        <dbReference type="SAM" id="MobiDB-lite"/>
    </source>
</evidence>
<dbReference type="InterPro" id="IPR052967">
    <property type="entry name" value="Stress_Response_Assoc"/>
</dbReference>
<feature type="domain" description="General stress protein 17M-like" evidence="3">
    <location>
        <begin position="6"/>
        <end position="99"/>
    </location>
</feature>
<proteinExistence type="predicted"/>
<dbReference type="InterPro" id="IPR019060">
    <property type="entry name" value="DUF2382"/>
</dbReference>
<reference evidence="5" key="1">
    <citation type="journal article" date="2019" name="Int. J. Syst. Evol. Microbiol.">
        <title>The Global Catalogue of Microorganisms (GCM) 10K type strain sequencing project: providing services to taxonomists for standard genome sequencing and annotation.</title>
        <authorList>
            <consortium name="The Broad Institute Genomics Platform"/>
            <consortium name="The Broad Institute Genome Sequencing Center for Infectious Disease"/>
            <person name="Wu L."/>
            <person name="Ma J."/>
        </authorList>
    </citation>
    <scope>NUCLEOTIDE SEQUENCE [LARGE SCALE GENOMIC DNA]</scope>
    <source>
        <strain evidence="5">CCUG 53915</strain>
    </source>
</reference>
<name>A0ABW3TW02_9BACL</name>
<feature type="compositionally biased region" description="Basic and acidic residues" evidence="1">
    <location>
        <begin position="324"/>
        <end position="350"/>
    </location>
</feature>
<feature type="domain" description="DUF2382" evidence="2">
    <location>
        <begin position="200"/>
        <end position="310"/>
    </location>
</feature>
<keyword evidence="5" id="KW-1185">Reference proteome</keyword>
<dbReference type="EMBL" id="JBHTLT010000037">
    <property type="protein sequence ID" value="MFD1204981.1"/>
    <property type="molecule type" value="Genomic_DNA"/>
</dbReference>
<feature type="region of interest" description="Disordered" evidence="1">
    <location>
        <begin position="307"/>
        <end position="350"/>
    </location>
</feature>
<comment type="caution">
    <text evidence="4">The sequence shown here is derived from an EMBL/GenBank/DDBJ whole genome shotgun (WGS) entry which is preliminary data.</text>
</comment>